<protein>
    <submittedName>
        <fullName evidence="9">Small multidrug resistance pump</fullName>
    </submittedName>
</protein>
<feature type="transmembrane region" description="Helical" evidence="8">
    <location>
        <begin position="61"/>
        <end position="80"/>
    </location>
</feature>
<keyword evidence="5 8" id="KW-1133">Transmembrane helix</keyword>
<feature type="transmembrane region" description="Helical" evidence="8">
    <location>
        <begin position="86"/>
        <end position="102"/>
    </location>
</feature>
<evidence type="ECO:0000313" key="10">
    <source>
        <dbReference type="Proteomes" id="UP000234382"/>
    </source>
</evidence>
<dbReference type="InterPro" id="IPR045324">
    <property type="entry name" value="Small_multidrug_res"/>
</dbReference>
<evidence type="ECO:0000256" key="7">
    <source>
        <dbReference type="RuleBase" id="RU003942"/>
    </source>
</evidence>
<dbReference type="InterPro" id="IPR037185">
    <property type="entry name" value="EmrE-like"/>
</dbReference>
<evidence type="ECO:0000256" key="2">
    <source>
        <dbReference type="ARBA" id="ARBA00022448"/>
    </source>
</evidence>
<evidence type="ECO:0000256" key="6">
    <source>
        <dbReference type="ARBA" id="ARBA00023136"/>
    </source>
</evidence>
<evidence type="ECO:0000256" key="1">
    <source>
        <dbReference type="ARBA" id="ARBA00004651"/>
    </source>
</evidence>
<dbReference type="InterPro" id="IPR000390">
    <property type="entry name" value="Small_drug/metabolite_transptr"/>
</dbReference>
<evidence type="ECO:0000256" key="4">
    <source>
        <dbReference type="ARBA" id="ARBA00022692"/>
    </source>
</evidence>
<evidence type="ECO:0000256" key="5">
    <source>
        <dbReference type="ARBA" id="ARBA00022989"/>
    </source>
</evidence>
<dbReference type="Pfam" id="PF00893">
    <property type="entry name" value="Multi_Drug_Res"/>
    <property type="match status" value="1"/>
</dbReference>
<reference evidence="10" key="1">
    <citation type="submission" date="2017-03" db="EMBL/GenBank/DDBJ databases">
        <authorList>
            <person name="Monnet C."/>
        </authorList>
    </citation>
    <scope>NUCLEOTIDE SEQUENCE [LARGE SCALE GENOMIC DNA]</scope>
    <source>
        <strain evidence="10">ATCC 49514</strain>
    </source>
</reference>
<name>A0A2H1J8J9_9MICO</name>
<organism evidence="9 10">
    <name type="scientific">Brevibacterium iodinum ATCC 49514</name>
    <dbReference type="NCBI Taxonomy" id="1255616"/>
    <lineage>
        <taxon>Bacteria</taxon>
        <taxon>Bacillati</taxon>
        <taxon>Actinomycetota</taxon>
        <taxon>Actinomycetes</taxon>
        <taxon>Micrococcales</taxon>
        <taxon>Brevibacteriaceae</taxon>
        <taxon>Brevibacterium</taxon>
    </lineage>
</organism>
<evidence type="ECO:0000313" key="9">
    <source>
        <dbReference type="EMBL" id="SMX83502.1"/>
    </source>
</evidence>
<dbReference type="PANTHER" id="PTHR30561:SF1">
    <property type="entry name" value="MULTIDRUG TRANSPORTER EMRE"/>
    <property type="match status" value="1"/>
</dbReference>
<gene>
    <name evidence="9" type="ORF">BI49514_01708</name>
</gene>
<dbReference type="GO" id="GO:0005886">
    <property type="term" value="C:plasma membrane"/>
    <property type="evidence" value="ECO:0007669"/>
    <property type="project" value="UniProtKB-SubCell"/>
</dbReference>
<evidence type="ECO:0000256" key="3">
    <source>
        <dbReference type="ARBA" id="ARBA00022475"/>
    </source>
</evidence>
<accession>A0A2H1J8J9</accession>
<keyword evidence="10" id="KW-1185">Reference proteome</keyword>
<feature type="transmembrane region" description="Helical" evidence="8">
    <location>
        <begin position="29"/>
        <end position="49"/>
    </location>
</feature>
<dbReference type="Proteomes" id="UP000234382">
    <property type="component" value="Unassembled WGS sequence"/>
</dbReference>
<proteinExistence type="inferred from homology"/>
<keyword evidence="3" id="KW-1003">Cell membrane</keyword>
<dbReference type="AlphaFoldDB" id="A0A2H1J8J9"/>
<dbReference type="SUPFAM" id="SSF103481">
    <property type="entry name" value="Multidrug resistance efflux transporter EmrE"/>
    <property type="match status" value="1"/>
</dbReference>
<dbReference type="EMBL" id="FXYX01000010">
    <property type="protein sequence ID" value="SMX83502.1"/>
    <property type="molecule type" value="Genomic_DNA"/>
</dbReference>
<evidence type="ECO:0000256" key="8">
    <source>
        <dbReference type="SAM" id="Phobius"/>
    </source>
</evidence>
<keyword evidence="2" id="KW-0813">Transport</keyword>
<dbReference type="RefSeq" id="WP_101546090.1">
    <property type="nucleotide sequence ID" value="NZ_FXYX01000010.1"/>
</dbReference>
<dbReference type="PANTHER" id="PTHR30561">
    <property type="entry name" value="SMR FAMILY PROTON-DEPENDENT DRUG EFFLUX TRANSPORTER SUGE"/>
    <property type="match status" value="1"/>
</dbReference>
<comment type="subcellular location">
    <subcellularLocation>
        <location evidence="1 7">Cell membrane</location>
        <topology evidence="1 7">Multi-pass membrane protein</topology>
    </subcellularLocation>
</comment>
<keyword evidence="6 8" id="KW-0472">Membrane</keyword>
<keyword evidence="4 7" id="KW-0812">Transmembrane</keyword>
<dbReference type="Gene3D" id="1.10.3730.20">
    <property type="match status" value="1"/>
</dbReference>
<sequence>MNSKRLLLLVTAILAEVAATLMLRASVSDPVWIPGVVVLYATAFFILGLTQRLGMPLGAVYATWSASGVALVAVLGVVFFGELLSIGAIIGIALIITGVILVESGTPEESETVGAEVTE</sequence>
<comment type="similarity">
    <text evidence="7">Belongs to the drug/metabolite transporter (DMT) superfamily. Small multidrug resistance (SMR) (TC 2.A.7.1) family.</text>
</comment>
<dbReference type="GO" id="GO:0022857">
    <property type="term" value="F:transmembrane transporter activity"/>
    <property type="evidence" value="ECO:0007669"/>
    <property type="project" value="InterPro"/>
</dbReference>